<dbReference type="AlphaFoldDB" id="C7N176"/>
<reference evidence="2 3" key="1">
    <citation type="journal article" date="2009" name="Stand. Genomic Sci.">
        <title>Complete genome sequence of Slackia heliotrinireducens type strain (RHS 1).</title>
        <authorList>
            <person name="Pukall R."/>
            <person name="Lapidus A."/>
            <person name="Nolan M."/>
            <person name="Copeland A."/>
            <person name="Glavina Del Rio T."/>
            <person name="Lucas S."/>
            <person name="Chen F."/>
            <person name="Tice H."/>
            <person name="Cheng J.F."/>
            <person name="Chertkov O."/>
            <person name="Bruce D."/>
            <person name="Goodwin L."/>
            <person name="Kuske C."/>
            <person name="Brettin T."/>
            <person name="Detter J.C."/>
            <person name="Han C."/>
            <person name="Pitluck S."/>
            <person name="Pati A."/>
            <person name="Mavrommatis K."/>
            <person name="Ivanova N."/>
            <person name="Ovchinnikova G."/>
            <person name="Chen A."/>
            <person name="Palaniappan K."/>
            <person name="Schneider S."/>
            <person name="Rohde M."/>
            <person name="Chain P."/>
            <person name="D'haeseleer P."/>
            <person name="Goker M."/>
            <person name="Bristow J."/>
            <person name="Eisen J.A."/>
            <person name="Markowitz V."/>
            <person name="Kyrpides N.C."/>
            <person name="Klenk H.P."/>
            <person name="Hugenholtz P."/>
        </authorList>
    </citation>
    <scope>NUCLEOTIDE SEQUENCE [LARGE SCALE GENOMIC DNA]</scope>
    <source>
        <strain evidence="3">ATCC 29202 / DSM 20476 / NCTC 11029 / RHS 1</strain>
    </source>
</reference>
<feature type="transmembrane region" description="Helical" evidence="1">
    <location>
        <begin position="7"/>
        <end position="24"/>
    </location>
</feature>
<evidence type="ECO:0000313" key="2">
    <source>
        <dbReference type="EMBL" id="ACV23298.1"/>
    </source>
</evidence>
<proteinExistence type="predicted"/>
<keyword evidence="3" id="KW-1185">Reference proteome</keyword>
<dbReference type="HOGENOM" id="CLU_120441_0_1_11"/>
<accession>C7N176</accession>
<keyword evidence="1" id="KW-1133">Transmembrane helix</keyword>
<dbReference type="InterPro" id="IPR007165">
    <property type="entry name" value="Phage_holin_4_2"/>
</dbReference>
<sequence length="125" mass="13239">MQFLTRWLVTTVAVAAAVWIVPGISIAQGAATWVSVALLGLVLTLLDQSVKPVLRFLSLPLTIVTLGLFSIVVNALVLQLADWLANGLFDTGIYILSFGSALGAAIIISLVSMLMESILEKNAKS</sequence>
<keyword evidence="1" id="KW-0472">Membrane</keyword>
<gene>
    <name evidence="2" type="ordered locus">Shel_22880</name>
</gene>
<dbReference type="RefSeq" id="WP_012799398.1">
    <property type="nucleotide sequence ID" value="NC_013165.1"/>
</dbReference>
<dbReference type="PANTHER" id="PTHR37309">
    <property type="entry name" value="SLR0284 PROTEIN"/>
    <property type="match status" value="1"/>
</dbReference>
<name>C7N176_SLAHD</name>
<evidence type="ECO:0000313" key="3">
    <source>
        <dbReference type="Proteomes" id="UP000002026"/>
    </source>
</evidence>
<keyword evidence="1" id="KW-0812">Transmembrane</keyword>
<dbReference type="Pfam" id="PF04020">
    <property type="entry name" value="Phage_holin_4_2"/>
    <property type="match status" value="1"/>
</dbReference>
<dbReference type="Proteomes" id="UP000002026">
    <property type="component" value="Chromosome"/>
</dbReference>
<protein>
    <submittedName>
        <fullName evidence="2">Predicted membrane protein</fullName>
    </submittedName>
</protein>
<evidence type="ECO:0000256" key="1">
    <source>
        <dbReference type="SAM" id="Phobius"/>
    </source>
</evidence>
<dbReference type="STRING" id="471855.Shel_22880"/>
<feature type="transmembrane region" description="Helical" evidence="1">
    <location>
        <begin position="30"/>
        <end position="46"/>
    </location>
</feature>
<dbReference type="KEGG" id="shi:Shel_22880"/>
<feature type="transmembrane region" description="Helical" evidence="1">
    <location>
        <begin position="93"/>
        <end position="115"/>
    </location>
</feature>
<feature type="transmembrane region" description="Helical" evidence="1">
    <location>
        <begin position="58"/>
        <end position="81"/>
    </location>
</feature>
<dbReference type="EMBL" id="CP001684">
    <property type="protein sequence ID" value="ACV23298.1"/>
    <property type="molecule type" value="Genomic_DNA"/>
</dbReference>
<organism evidence="2 3">
    <name type="scientific">Slackia heliotrinireducens (strain ATCC 29202 / DSM 20476 / NCTC 11029 / RHS 1)</name>
    <name type="common">Peptococcus heliotrinreducens</name>
    <dbReference type="NCBI Taxonomy" id="471855"/>
    <lineage>
        <taxon>Bacteria</taxon>
        <taxon>Bacillati</taxon>
        <taxon>Actinomycetota</taxon>
        <taxon>Coriobacteriia</taxon>
        <taxon>Eggerthellales</taxon>
        <taxon>Eggerthellaceae</taxon>
        <taxon>Slackia</taxon>
    </lineage>
</organism>
<dbReference type="PANTHER" id="PTHR37309:SF1">
    <property type="entry name" value="SLR0284 PROTEIN"/>
    <property type="match status" value="1"/>
</dbReference>
<dbReference type="eggNOG" id="COG1950">
    <property type="taxonomic scope" value="Bacteria"/>
</dbReference>